<keyword evidence="3 4" id="KW-0732">Signal</keyword>
<reference evidence="6 7" key="1">
    <citation type="submission" date="2019-02" db="EMBL/GenBank/DDBJ databases">
        <title>Kribbella capetownensis sp. nov. and Kribbella speibonae sp. nov., isolated from soil.</title>
        <authorList>
            <person name="Curtis S.M."/>
            <person name="Norton I."/>
            <person name="Everest G.J."/>
            <person name="Meyers P.R."/>
        </authorList>
    </citation>
    <scope>NUCLEOTIDE SEQUENCE [LARGE SCALE GENOMIC DNA]</scope>
    <source>
        <strain evidence="6 7">KCTC 29219</strain>
    </source>
</reference>
<organism evidence="6 7">
    <name type="scientific">Kribbella soli</name>
    <dbReference type="NCBI Taxonomy" id="1124743"/>
    <lineage>
        <taxon>Bacteria</taxon>
        <taxon>Bacillati</taxon>
        <taxon>Actinomycetota</taxon>
        <taxon>Actinomycetes</taxon>
        <taxon>Propionibacteriales</taxon>
        <taxon>Kribbellaceae</taxon>
        <taxon>Kribbella</taxon>
    </lineage>
</organism>
<dbReference type="EMBL" id="SJJZ01000003">
    <property type="protein sequence ID" value="TCC05709.1"/>
    <property type="molecule type" value="Genomic_DNA"/>
</dbReference>
<name>A0A4R0HDB1_9ACTN</name>
<accession>A0A4R0HDB1</accession>
<dbReference type="RefSeq" id="WP_131342516.1">
    <property type="nucleotide sequence ID" value="NZ_SJJZ01000003.1"/>
</dbReference>
<dbReference type="PANTHER" id="PTHR46847:SF1">
    <property type="entry name" value="D-ALLOSE-BINDING PERIPLASMIC PROTEIN-RELATED"/>
    <property type="match status" value="1"/>
</dbReference>
<protein>
    <submittedName>
        <fullName evidence="6">Sugar ABC transporter substrate-binding protein</fullName>
    </submittedName>
</protein>
<evidence type="ECO:0000259" key="5">
    <source>
        <dbReference type="Pfam" id="PF13407"/>
    </source>
</evidence>
<dbReference type="InterPro" id="IPR028082">
    <property type="entry name" value="Peripla_BP_I"/>
</dbReference>
<comment type="subcellular location">
    <subcellularLocation>
        <location evidence="1">Cell envelope</location>
    </subcellularLocation>
</comment>
<dbReference type="AlphaFoldDB" id="A0A4R0HDB1"/>
<dbReference type="GO" id="GO:0030246">
    <property type="term" value="F:carbohydrate binding"/>
    <property type="evidence" value="ECO:0007669"/>
    <property type="project" value="UniProtKB-ARBA"/>
</dbReference>
<dbReference type="PANTHER" id="PTHR46847">
    <property type="entry name" value="D-ALLOSE-BINDING PERIPLASMIC PROTEIN-RELATED"/>
    <property type="match status" value="1"/>
</dbReference>
<dbReference type="SUPFAM" id="SSF53822">
    <property type="entry name" value="Periplasmic binding protein-like I"/>
    <property type="match status" value="1"/>
</dbReference>
<dbReference type="Pfam" id="PF13407">
    <property type="entry name" value="Peripla_BP_4"/>
    <property type="match status" value="1"/>
</dbReference>
<gene>
    <name evidence="6" type="ORF">E0H45_27265</name>
</gene>
<feature type="chain" id="PRO_5038335285" evidence="4">
    <location>
        <begin position="25"/>
        <end position="360"/>
    </location>
</feature>
<sequence>MHFITRTARLSVAAAALTGLVALSACGGSDSGGSASSTDKIGVSLITKDSTNPFFVAMQKGAKEEATKNNVDLTIASGKADGDEQGQVQAIENAIAQGQKGILITPNGPGVNSAIKKARDAGLYVIALDTPPDPADTVDITFATDNFEAGKLIGQWTAKQLGGKPATIALLDLFNDKVVSVDYNRDQGFLTGLGVDTKDAKKNGDEAKSGSYSGGSYSIVCNEPTQGAEDGGRSAMENCLTKNSNVNVVYTINEPAAIGAYNALKAAGKTSGVLVVSVDGGCAGVKSVKDGIIGATSQQYPLKMASLGVESIAKIARGGDKPQNSPGLDFYNTGVALVTDKASPGVTSIDTAKGSTLCWG</sequence>
<evidence type="ECO:0000256" key="2">
    <source>
        <dbReference type="ARBA" id="ARBA00007639"/>
    </source>
</evidence>
<dbReference type="Proteomes" id="UP000292346">
    <property type="component" value="Unassembled WGS sequence"/>
</dbReference>
<dbReference type="InterPro" id="IPR025997">
    <property type="entry name" value="SBP_2_dom"/>
</dbReference>
<evidence type="ECO:0000313" key="6">
    <source>
        <dbReference type="EMBL" id="TCC05709.1"/>
    </source>
</evidence>
<dbReference type="GO" id="GO:0030313">
    <property type="term" value="C:cell envelope"/>
    <property type="evidence" value="ECO:0007669"/>
    <property type="project" value="UniProtKB-SubCell"/>
</dbReference>
<evidence type="ECO:0000256" key="4">
    <source>
        <dbReference type="SAM" id="SignalP"/>
    </source>
</evidence>
<proteinExistence type="inferred from homology"/>
<evidence type="ECO:0000256" key="3">
    <source>
        <dbReference type="ARBA" id="ARBA00022729"/>
    </source>
</evidence>
<dbReference type="PROSITE" id="PS51257">
    <property type="entry name" value="PROKAR_LIPOPROTEIN"/>
    <property type="match status" value="1"/>
</dbReference>
<feature type="signal peptide" evidence="4">
    <location>
        <begin position="1"/>
        <end position="24"/>
    </location>
</feature>
<dbReference type="Gene3D" id="3.40.50.2300">
    <property type="match status" value="2"/>
</dbReference>
<feature type="domain" description="Periplasmic binding protein" evidence="5">
    <location>
        <begin position="44"/>
        <end position="318"/>
    </location>
</feature>
<evidence type="ECO:0000256" key="1">
    <source>
        <dbReference type="ARBA" id="ARBA00004196"/>
    </source>
</evidence>
<dbReference type="OrthoDB" id="4827464at2"/>
<evidence type="ECO:0000313" key="7">
    <source>
        <dbReference type="Proteomes" id="UP000292346"/>
    </source>
</evidence>
<keyword evidence="7" id="KW-1185">Reference proteome</keyword>
<comment type="caution">
    <text evidence="6">The sequence shown here is derived from an EMBL/GenBank/DDBJ whole genome shotgun (WGS) entry which is preliminary data.</text>
</comment>
<comment type="similarity">
    <text evidence="2">Belongs to the bacterial solute-binding protein 2 family.</text>
</comment>